<sequence length="33" mass="3838">MKFFGVGIKKRGRPRGKYSGVYPSLAFPFIFWV</sequence>
<dbReference type="EMBL" id="DF238840">
    <property type="protein sequence ID" value="GAF24838.1"/>
    <property type="molecule type" value="Genomic_DNA"/>
</dbReference>
<gene>
    <name evidence="1" type="ORF">MTY_0166</name>
</gene>
<name>A0A0S6UBR0_NEOTH</name>
<evidence type="ECO:0000313" key="1">
    <source>
        <dbReference type="EMBL" id="GAF24838.1"/>
    </source>
</evidence>
<proteinExistence type="predicted"/>
<accession>A0A0S6UBR0</accession>
<dbReference type="AlphaFoldDB" id="A0A0S6UBR0"/>
<reference evidence="1" key="1">
    <citation type="journal article" date="2014" name="Gene">
        <title>Genome-guided analysis of transformation efficiency and carbon dioxide assimilation by Moorella thermoacetica Y72.</title>
        <authorList>
            <person name="Tsukahara K."/>
            <person name="Kita A."/>
            <person name="Nakashimada Y."/>
            <person name="Hoshino T."/>
            <person name="Murakami K."/>
        </authorList>
    </citation>
    <scope>NUCLEOTIDE SEQUENCE [LARGE SCALE GENOMIC DNA]</scope>
    <source>
        <strain evidence="1">Y72</strain>
    </source>
</reference>
<dbReference type="Proteomes" id="UP000063718">
    <property type="component" value="Unassembled WGS sequence"/>
</dbReference>
<protein>
    <submittedName>
        <fullName evidence="1">Uncharacterized protein</fullName>
    </submittedName>
</protein>
<organism evidence="1">
    <name type="scientific">Moorella thermoacetica Y72</name>
    <dbReference type="NCBI Taxonomy" id="1325331"/>
    <lineage>
        <taxon>Bacteria</taxon>
        <taxon>Bacillati</taxon>
        <taxon>Bacillota</taxon>
        <taxon>Clostridia</taxon>
        <taxon>Neomoorellales</taxon>
        <taxon>Neomoorellaceae</taxon>
        <taxon>Neomoorella</taxon>
    </lineage>
</organism>